<evidence type="ECO:0000256" key="1">
    <source>
        <dbReference type="ARBA" id="ARBA00004127"/>
    </source>
</evidence>
<evidence type="ECO:0000256" key="6">
    <source>
        <dbReference type="SAM" id="Phobius"/>
    </source>
</evidence>
<organism evidence="8 9">
    <name type="scientific">Micromonospora thermarum</name>
    <dbReference type="NCBI Taxonomy" id="2720024"/>
    <lineage>
        <taxon>Bacteria</taxon>
        <taxon>Bacillati</taxon>
        <taxon>Actinomycetota</taxon>
        <taxon>Actinomycetes</taxon>
        <taxon>Micromonosporales</taxon>
        <taxon>Micromonosporaceae</taxon>
        <taxon>Micromonospora</taxon>
    </lineage>
</organism>
<keyword evidence="2 6" id="KW-0812">Transmembrane</keyword>
<feature type="transmembrane region" description="Helical" evidence="6">
    <location>
        <begin position="25"/>
        <end position="45"/>
    </location>
</feature>
<protein>
    <submittedName>
        <fullName evidence="8">DUF202 domain-containing protein</fullName>
    </submittedName>
</protein>
<feature type="domain" description="DUF202" evidence="7">
    <location>
        <begin position="15"/>
        <end position="41"/>
    </location>
</feature>
<proteinExistence type="predicted"/>
<dbReference type="RefSeq" id="WP_168003943.1">
    <property type="nucleotide sequence ID" value="NZ_JAATEO010000048.1"/>
</dbReference>
<comment type="subcellular location">
    <subcellularLocation>
        <location evidence="1">Endomembrane system</location>
        <topology evidence="1">Multi-pass membrane protein</topology>
    </subcellularLocation>
</comment>
<reference evidence="8 9" key="1">
    <citation type="submission" date="2020-03" db="EMBL/GenBank/DDBJ databases">
        <title>WGS of actinomycetes isolated from Thailand.</title>
        <authorList>
            <person name="Thawai C."/>
        </authorList>
    </citation>
    <scope>NUCLEOTIDE SEQUENCE [LARGE SCALE GENOMIC DNA]</scope>
    <source>
        <strain evidence="8 9">HSS6-12</strain>
    </source>
</reference>
<comment type="caution">
    <text evidence="8">The sequence shown here is derived from an EMBL/GenBank/DDBJ whole genome shotgun (WGS) entry which is preliminary data.</text>
</comment>
<evidence type="ECO:0000313" key="9">
    <source>
        <dbReference type="Proteomes" id="UP000783871"/>
    </source>
</evidence>
<keyword evidence="3 6" id="KW-1133">Transmembrane helix</keyword>
<evidence type="ECO:0000256" key="4">
    <source>
        <dbReference type="ARBA" id="ARBA00023136"/>
    </source>
</evidence>
<dbReference type="Pfam" id="PF02656">
    <property type="entry name" value="DUF202"/>
    <property type="match status" value="1"/>
</dbReference>
<name>A0ABX0ZGF6_9ACTN</name>
<sequence>MRRRQPTHPPKVIDAGLQSERTYLAWQRTALAFAGVGALLIYGLCRMGAPSPFPAGSDCSSGSSCSPGRNGVTA</sequence>
<dbReference type="EMBL" id="JAATEO010000048">
    <property type="protein sequence ID" value="NJP35629.1"/>
    <property type="molecule type" value="Genomic_DNA"/>
</dbReference>
<gene>
    <name evidence="8" type="ORF">HCJ94_27610</name>
</gene>
<evidence type="ECO:0000256" key="2">
    <source>
        <dbReference type="ARBA" id="ARBA00022692"/>
    </source>
</evidence>
<feature type="compositionally biased region" description="Low complexity" evidence="5">
    <location>
        <begin position="56"/>
        <end position="66"/>
    </location>
</feature>
<evidence type="ECO:0000313" key="8">
    <source>
        <dbReference type="EMBL" id="NJP35629.1"/>
    </source>
</evidence>
<keyword evidence="4 6" id="KW-0472">Membrane</keyword>
<keyword evidence="9" id="KW-1185">Reference proteome</keyword>
<evidence type="ECO:0000256" key="5">
    <source>
        <dbReference type="SAM" id="MobiDB-lite"/>
    </source>
</evidence>
<accession>A0ABX0ZGF6</accession>
<evidence type="ECO:0000256" key="3">
    <source>
        <dbReference type="ARBA" id="ARBA00022989"/>
    </source>
</evidence>
<evidence type="ECO:0000259" key="7">
    <source>
        <dbReference type="Pfam" id="PF02656"/>
    </source>
</evidence>
<dbReference type="InterPro" id="IPR003807">
    <property type="entry name" value="DUF202"/>
</dbReference>
<feature type="region of interest" description="Disordered" evidence="5">
    <location>
        <begin position="54"/>
        <end position="74"/>
    </location>
</feature>
<dbReference type="Proteomes" id="UP000783871">
    <property type="component" value="Unassembled WGS sequence"/>
</dbReference>